<evidence type="ECO:0000313" key="2">
    <source>
        <dbReference type="Proteomes" id="UP000237662"/>
    </source>
</evidence>
<dbReference type="Proteomes" id="UP000237662">
    <property type="component" value="Unassembled WGS sequence"/>
</dbReference>
<accession>A0A2S6I3M4</accession>
<dbReference type="EMBL" id="PTJC01000006">
    <property type="protein sequence ID" value="PPK85760.1"/>
    <property type="molecule type" value="Genomic_DNA"/>
</dbReference>
<gene>
    <name evidence="1" type="ORF">CLV84_2667</name>
</gene>
<dbReference type="OrthoDB" id="191172at2"/>
<comment type="caution">
    <text evidence="1">The sequence shown here is derived from an EMBL/GenBank/DDBJ whole genome shotgun (WGS) entry which is preliminary data.</text>
</comment>
<name>A0A2S6I3M4_9BACT</name>
<evidence type="ECO:0000313" key="1">
    <source>
        <dbReference type="EMBL" id="PPK85760.1"/>
    </source>
</evidence>
<keyword evidence="2" id="KW-1185">Reference proteome</keyword>
<organism evidence="1 2">
    <name type="scientific">Neolewinella xylanilytica</name>
    <dbReference type="NCBI Taxonomy" id="1514080"/>
    <lineage>
        <taxon>Bacteria</taxon>
        <taxon>Pseudomonadati</taxon>
        <taxon>Bacteroidota</taxon>
        <taxon>Saprospiria</taxon>
        <taxon>Saprospirales</taxon>
        <taxon>Lewinellaceae</taxon>
        <taxon>Neolewinella</taxon>
    </lineage>
</organism>
<protein>
    <submittedName>
        <fullName evidence="1">Uncharacterized protein</fullName>
    </submittedName>
</protein>
<proteinExistence type="predicted"/>
<reference evidence="1 2" key="1">
    <citation type="submission" date="2018-02" db="EMBL/GenBank/DDBJ databases">
        <title>Genomic Encyclopedia of Archaeal and Bacterial Type Strains, Phase II (KMG-II): from individual species to whole genera.</title>
        <authorList>
            <person name="Goeker M."/>
        </authorList>
    </citation>
    <scope>NUCLEOTIDE SEQUENCE [LARGE SCALE GENOMIC DNA]</scope>
    <source>
        <strain evidence="1 2">DSM 29526</strain>
    </source>
</reference>
<dbReference type="RefSeq" id="WP_104420252.1">
    <property type="nucleotide sequence ID" value="NZ_PTJC01000006.1"/>
</dbReference>
<sequence length="202" mass="23650">MAVPPPKDDDIFITPAGLRKRYGNFDPNTFTYWQEKALVRKLRNGLYLNNAFEVKGKADQFMIANQLYEPSYVSLHSALHYYGLIPEFPYEVTSVATKKTTRTVDGKKRYSYRTLKPELFFGFENVPWRGQHYSVAYPEKALLDLAYLEPQFSDHAWVEEMRFDHGSIMELDWDRLTHFSHIMDSEVVRQRIAVLLDVLADD</sequence>
<dbReference type="AlphaFoldDB" id="A0A2S6I3M4"/>